<evidence type="ECO:0000256" key="1">
    <source>
        <dbReference type="ARBA" id="ARBA00022438"/>
    </source>
</evidence>
<dbReference type="InterPro" id="IPR045175">
    <property type="entry name" value="M28_fam"/>
</dbReference>
<dbReference type="PROSITE" id="PS51257">
    <property type="entry name" value="PROKAR_LIPOPROTEIN"/>
    <property type="match status" value="1"/>
</dbReference>
<proteinExistence type="predicted"/>
<feature type="domain" description="Peptidase M28" evidence="8">
    <location>
        <begin position="318"/>
        <end position="533"/>
    </location>
</feature>
<evidence type="ECO:0000256" key="4">
    <source>
        <dbReference type="ARBA" id="ARBA00022729"/>
    </source>
</evidence>
<dbReference type="CDD" id="cd05660">
    <property type="entry name" value="M28_like_PA"/>
    <property type="match status" value="1"/>
</dbReference>
<dbReference type="SUPFAM" id="SSF53187">
    <property type="entry name" value="Zn-dependent exopeptidases"/>
    <property type="match status" value="1"/>
</dbReference>
<dbReference type="PANTHER" id="PTHR12147">
    <property type="entry name" value="METALLOPEPTIDASE M28 FAMILY MEMBER"/>
    <property type="match status" value="1"/>
</dbReference>
<evidence type="ECO:0000313" key="10">
    <source>
        <dbReference type="Proteomes" id="UP001364472"/>
    </source>
</evidence>
<dbReference type="GO" id="GO:0004177">
    <property type="term" value="F:aminopeptidase activity"/>
    <property type="evidence" value="ECO:0007669"/>
    <property type="project" value="UniProtKB-KW"/>
</dbReference>
<feature type="chain" id="PRO_5043320239" evidence="7">
    <location>
        <begin position="28"/>
        <end position="572"/>
    </location>
</feature>
<evidence type="ECO:0000256" key="3">
    <source>
        <dbReference type="ARBA" id="ARBA00022723"/>
    </source>
</evidence>
<evidence type="ECO:0000259" key="8">
    <source>
        <dbReference type="Pfam" id="PF04389"/>
    </source>
</evidence>
<comment type="caution">
    <text evidence="9">The sequence shown here is derived from an EMBL/GenBank/DDBJ whole genome shotgun (WGS) entry which is preliminary data.</text>
</comment>
<dbReference type="SUPFAM" id="SSF52025">
    <property type="entry name" value="PA domain"/>
    <property type="match status" value="1"/>
</dbReference>
<evidence type="ECO:0000256" key="6">
    <source>
        <dbReference type="ARBA" id="ARBA00022833"/>
    </source>
</evidence>
<dbReference type="FunFam" id="3.40.630.10:FF:000088">
    <property type="entry name" value="Peptidase M20"/>
    <property type="match status" value="1"/>
</dbReference>
<dbReference type="Proteomes" id="UP001364472">
    <property type="component" value="Unassembled WGS sequence"/>
</dbReference>
<keyword evidence="1" id="KW-0031">Aminopeptidase</keyword>
<evidence type="ECO:0000256" key="5">
    <source>
        <dbReference type="ARBA" id="ARBA00022801"/>
    </source>
</evidence>
<dbReference type="GO" id="GO:0008235">
    <property type="term" value="F:metalloexopeptidase activity"/>
    <property type="evidence" value="ECO:0007669"/>
    <property type="project" value="InterPro"/>
</dbReference>
<dbReference type="InterPro" id="IPR046450">
    <property type="entry name" value="PA_dom_sf"/>
</dbReference>
<evidence type="ECO:0000313" key="9">
    <source>
        <dbReference type="EMBL" id="MEJ1249120.1"/>
    </source>
</evidence>
<keyword evidence="4 7" id="KW-0732">Signal</keyword>
<dbReference type="Gene3D" id="3.40.630.10">
    <property type="entry name" value="Zn peptidases"/>
    <property type="match status" value="2"/>
</dbReference>
<keyword evidence="2" id="KW-0645">Protease</keyword>
<dbReference type="InterPro" id="IPR007484">
    <property type="entry name" value="Peptidase_M28"/>
</dbReference>
<evidence type="ECO:0000256" key="2">
    <source>
        <dbReference type="ARBA" id="ARBA00022670"/>
    </source>
</evidence>
<organism evidence="9 10">
    <name type="scientific">Denitratimonas tolerans</name>
    <dbReference type="NCBI Taxonomy" id="1338420"/>
    <lineage>
        <taxon>Bacteria</taxon>
        <taxon>Pseudomonadati</taxon>
        <taxon>Pseudomonadota</taxon>
        <taxon>Gammaproteobacteria</taxon>
        <taxon>Lysobacterales</taxon>
        <taxon>Lysobacteraceae</taxon>
        <taxon>Denitratimonas</taxon>
    </lineage>
</organism>
<dbReference type="PANTHER" id="PTHR12147:SF56">
    <property type="entry name" value="AMINOPEPTIDASE YDR415C-RELATED"/>
    <property type="match status" value="1"/>
</dbReference>
<gene>
    <name evidence="9" type="ORF">WB794_05470</name>
</gene>
<feature type="signal peptide" evidence="7">
    <location>
        <begin position="1"/>
        <end position="27"/>
    </location>
</feature>
<dbReference type="GO" id="GO:0006508">
    <property type="term" value="P:proteolysis"/>
    <property type="evidence" value="ECO:0007669"/>
    <property type="project" value="UniProtKB-KW"/>
</dbReference>
<dbReference type="RefSeq" id="WP_337334837.1">
    <property type="nucleotide sequence ID" value="NZ_JBBDHC010000006.1"/>
</dbReference>
<dbReference type="CDD" id="cd04821">
    <property type="entry name" value="PA_M28_1_2"/>
    <property type="match status" value="1"/>
</dbReference>
<dbReference type="Pfam" id="PF04389">
    <property type="entry name" value="Peptidase_M28"/>
    <property type="match status" value="1"/>
</dbReference>
<accession>A0AAW9R108</accession>
<sequence>MRFPLLPAVLACALLAACGRSEPVATAPDPAAVPAPTQATAPAPHQFDAAITADDFLADITALASDEFAGRAPGTRGETLTVEYLRDRFQAMGLKPGNGDSWYQTVSMVETTAEPVAATVKVRDKTLEWAFGTQWVTGTRSGQAAVEVTDSPMVFVGYGTVAPEENWNDYAGLDVKGKTVVMLVNDPGFHVDDPALFGGKRMTYYGRWTYKFEEAARQGAAAALIIHDTDGAGYGWSVVENGWTGAQYDLPAAEDPEPRLPLQGWITGESAQDLFAQSGLSLEALRRAASKPGFRSVPLPATLSVALKSTIKASESRNVLALLPGTERPDEAVVYMGHWDHLGTQTAADGSVQIFNGAIDNASGVAGILEIADAFARGGQAPKRSVLFAAVTLEESGLLGSKYYVAHPTFPMRNIAGVINIDAMTIVGRTRDIVVTGYGASELEDILRPIAERQGRVLHGESSVEKGFYFRSDHFNFAKAGVPALYASAGLDHVEKGEEYGMAIAQEYGVNRYHKPADVVDPNWDLSGVVEDLEALYAVGRELADGTAWPNWYPGNPFRAVRDADRAPAPSP</sequence>
<keyword evidence="5" id="KW-0378">Hydrolase</keyword>
<dbReference type="Gene3D" id="3.50.30.30">
    <property type="match status" value="1"/>
</dbReference>
<keyword evidence="6" id="KW-0862">Zinc</keyword>
<evidence type="ECO:0000256" key="7">
    <source>
        <dbReference type="SAM" id="SignalP"/>
    </source>
</evidence>
<keyword evidence="10" id="KW-1185">Reference proteome</keyword>
<keyword evidence="3" id="KW-0479">Metal-binding</keyword>
<dbReference type="EMBL" id="JBBDHC010000006">
    <property type="protein sequence ID" value="MEJ1249120.1"/>
    <property type="molecule type" value="Genomic_DNA"/>
</dbReference>
<reference evidence="9 10" key="1">
    <citation type="journal article" date="2016" name="Antonie Van Leeuwenhoek">
        <title>Denitratimonas tolerans gen. nov., sp. nov., a denitrifying bacterium isolated from a bioreactor for tannery wastewater treatment.</title>
        <authorList>
            <person name="Han S.I."/>
            <person name="Kim J.O."/>
            <person name="Lee Y.R."/>
            <person name="Ekpeghere K.I."/>
            <person name="Koh S.C."/>
            <person name="Whang K.S."/>
        </authorList>
    </citation>
    <scope>NUCLEOTIDE SEQUENCE [LARGE SCALE GENOMIC DNA]</scope>
    <source>
        <strain evidence="9 10">KACC 17565</strain>
    </source>
</reference>
<name>A0AAW9R108_9GAMM</name>
<dbReference type="AlphaFoldDB" id="A0AAW9R108"/>
<dbReference type="GO" id="GO:0046872">
    <property type="term" value="F:metal ion binding"/>
    <property type="evidence" value="ECO:0007669"/>
    <property type="project" value="UniProtKB-KW"/>
</dbReference>
<protein>
    <submittedName>
        <fullName evidence="9">M28 family metallopeptidase</fullName>
    </submittedName>
</protein>